<evidence type="ECO:0000256" key="3">
    <source>
        <dbReference type="ARBA" id="ARBA00022840"/>
    </source>
</evidence>
<evidence type="ECO:0000256" key="2">
    <source>
        <dbReference type="ARBA" id="ARBA00022801"/>
    </source>
</evidence>
<dbReference type="SUPFAM" id="SSF50891">
    <property type="entry name" value="Cyclophilin-like"/>
    <property type="match status" value="1"/>
</dbReference>
<keyword evidence="2" id="KW-0378">Hydrolase</keyword>
<keyword evidence="1" id="KW-0547">Nucleotide-binding</keyword>
<dbReference type="EMBL" id="UINC01029595">
    <property type="protein sequence ID" value="SVB12566.1"/>
    <property type="molecule type" value="Genomic_DNA"/>
</dbReference>
<dbReference type="InterPro" id="IPR052708">
    <property type="entry name" value="PxpC"/>
</dbReference>
<sequence>VSITILKAGFQDLIQDLGRNGYTHMGISPTGAADNISFRISNLLLGNDINKPGIEITLFGGSYYFNKDAIIALSGSVFTSAIDGDIIPFFKPIVVKFGQTLSIGSTTNGARCYLAIKGGFQVPYILNSSSTHLLSNTGGFNGRNLKKNDEIICASSDDLGIKNNIKFNIDDDRSILRVTKGLQYDLFDDANKKLFFNEEFTVSQNSNRMGLRIRGPKIYNKTSKDILTEGLPLGAIQIPGDGDSIISFVDHQTTGGYPKITNVITADLHKVGQLKPGDKFMFKLVSQHEAETLYFKQEKSLKI</sequence>
<dbReference type="SMART" id="SM00797">
    <property type="entry name" value="AHS2"/>
    <property type="match status" value="1"/>
</dbReference>
<accession>A0A382BFG2</accession>
<dbReference type="AlphaFoldDB" id="A0A382BFG2"/>
<dbReference type="InterPro" id="IPR003778">
    <property type="entry name" value="CT_A_B"/>
</dbReference>
<feature type="domain" description="Carboxyltransferase" evidence="4">
    <location>
        <begin position="24"/>
        <end position="300"/>
    </location>
</feature>
<dbReference type="NCBIfam" id="TIGR00724">
    <property type="entry name" value="urea_amlyse_rel"/>
    <property type="match status" value="1"/>
</dbReference>
<gene>
    <name evidence="5" type="ORF">METZ01_LOCUS165420</name>
</gene>
<dbReference type="PANTHER" id="PTHR43309:SF5">
    <property type="entry name" value="5-OXOPROLINASE SUBUNIT C"/>
    <property type="match status" value="1"/>
</dbReference>
<evidence type="ECO:0000313" key="5">
    <source>
        <dbReference type="EMBL" id="SVB12566.1"/>
    </source>
</evidence>
<evidence type="ECO:0000256" key="1">
    <source>
        <dbReference type="ARBA" id="ARBA00022741"/>
    </source>
</evidence>
<keyword evidence="3" id="KW-0067">ATP-binding</keyword>
<proteinExistence type="predicted"/>
<feature type="non-terminal residue" evidence="5">
    <location>
        <position position="1"/>
    </location>
</feature>
<dbReference type="GO" id="GO:0005524">
    <property type="term" value="F:ATP binding"/>
    <property type="evidence" value="ECO:0007669"/>
    <property type="project" value="UniProtKB-KW"/>
</dbReference>
<organism evidence="5">
    <name type="scientific">marine metagenome</name>
    <dbReference type="NCBI Taxonomy" id="408172"/>
    <lineage>
        <taxon>unclassified sequences</taxon>
        <taxon>metagenomes</taxon>
        <taxon>ecological metagenomes</taxon>
    </lineage>
</organism>
<name>A0A382BFG2_9ZZZZ</name>
<dbReference type="Pfam" id="PF02626">
    <property type="entry name" value="CT_A_B"/>
    <property type="match status" value="1"/>
</dbReference>
<dbReference type="InterPro" id="IPR029000">
    <property type="entry name" value="Cyclophilin-like_dom_sf"/>
</dbReference>
<dbReference type="PANTHER" id="PTHR43309">
    <property type="entry name" value="5-OXOPROLINASE SUBUNIT C"/>
    <property type="match status" value="1"/>
</dbReference>
<protein>
    <recommendedName>
        <fullName evidence="4">Carboxyltransferase domain-containing protein</fullName>
    </recommendedName>
</protein>
<dbReference type="Gene3D" id="2.40.100.10">
    <property type="entry name" value="Cyclophilin-like"/>
    <property type="match status" value="1"/>
</dbReference>
<evidence type="ECO:0000259" key="4">
    <source>
        <dbReference type="SMART" id="SM00797"/>
    </source>
</evidence>
<dbReference type="GO" id="GO:0016787">
    <property type="term" value="F:hydrolase activity"/>
    <property type="evidence" value="ECO:0007669"/>
    <property type="project" value="UniProtKB-KW"/>
</dbReference>
<reference evidence="5" key="1">
    <citation type="submission" date="2018-05" db="EMBL/GenBank/DDBJ databases">
        <authorList>
            <person name="Lanie J.A."/>
            <person name="Ng W.-L."/>
            <person name="Kazmierczak K.M."/>
            <person name="Andrzejewski T.M."/>
            <person name="Davidsen T.M."/>
            <person name="Wayne K.J."/>
            <person name="Tettelin H."/>
            <person name="Glass J.I."/>
            <person name="Rusch D."/>
            <person name="Podicherti R."/>
            <person name="Tsui H.-C.T."/>
            <person name="Winkler M.E."/>
        </authorList>
    </citation>
    <scope>NUCLEOTIDE SEQUENCE</scope>
</reference>